<dbReference type="EMBL" id="WXWW01000165">
    <property type="protein sequence ID" value="NAW65758.1"/>
    <property type="molecule type" value="Genomic_DNA"/>
</dbReference>
<reference evidence="2 3" key="1">
    <citation type="submission" date="2017-05" db="EMBL/GenBank/DDBJ databases">
        <title>High clonality and local adaptation shapes Vibrionaceae linages within an endangered oasis.</title>
        <authorList>
            <person name="Vazquez-Rosas-Landa M."/>
        </authorList>
    </citation>
    <scope>NUCLEOTIDE SEQUENCE [LARGE SCALE GENOMIC DNA]</scope>
    <source>
        <strain evidence="2 3">P46_P4S1P180</strain>
    </source>
</reference>
<feature type="chain" id="PRO_5031183521" evidence="1">
    <location>
        <begin position="20"/>
        <end position="117"/>
    </location>
</feature>
<feature type="signal peptide" evidence="1">
    <location>
        <begin position="1"/>
        <end position="19"/>
    </location>
</feature>
<evidence type="ECO:0000313" key="3">
    <source>
        <dbReference type="Proteomes" id="UP000465712"/>
    </source>
</evidence>
<proteinExistence type="predicted"/>
<organism evidence="2 3">
    <name type="scientific">Photobacterium halotolerans</name>
    <dbReference type="NCBI Taxonomy" id="265726"/>
    <lineage>
        <taxon>Bacteria</taxon>
        <taxon>Pseudomonadati</taxon>
        <taxon>Pseudomonadota</taxon>
        <taxon>Gammaproteobacteria</taxon>
        <taxon>Vibrionales</taxon>
        <taxon>Vibrionaceae</taxon>
        <taxon>Photobacterium</taxon>
    </lineage>
</organism>
<protein>
    <submittedName>
        <fullName evidence="2">Uncharacterized protein</fullName>
    </submittedName>
</protein>
<evidence type="ECO:0000256" key="1">
    <source>
        <dbReference type="SAM" id="SignalP"/>
    </source>
</evidence>
<dbReference type="Proteomes" id="UP000465712">
    <property type="component" value="Unassembled WGS sequence"/>
</dbReference>
<gene>
    <name evidence="2" type="ORF">CAG72_11060</name>
</gene>
<name>A0A7X4WBM2_9GAMM</name>
<dbReference type="RefSeq" id="WP_161444897.1">
    <property type="nucleotide sequence ID" value="NZ_WXWW01000165.1"/>
</dbReference>
<accession>A0A7X4WBM2</accession>
<sequence>MKKLFLALTFFIYPNLSQAEIVVTSTGLITGIYSWGVAEVVPSLDGDTLITMPTGLTECPGGVYIKDSDYADRLLSMAMAAYVAKQTVRFQVWNDTDRFWKGSADNYCQLRSIQLRK</sequence>
<evidence type="ECO:0000313" key="2">
    <source>
        <dbReference type="EMBL" id="NAW65758.1"/>
    </source>
</evidence>
<dbReference type="AlphaFoldDB" id="A0A7X4WBM2"/>
<comment type="caution">
    <text evidence="2">The sequence shown here is derived from an EMBL/GenBank/DDBJ whole genome shotgun (WGS) entry which is preliminary data.</text>
</comment>
<keyword evidence="1" id="KW-0732">Signal</keyword>